<keyword evidence="8" id="KW-1185">Reference proteome</keyword>
<evidence type="ECO:0000256" key="4">
    <source>
        <dbReference type="ARBA" id="ARBA00022989"/>
    </source>
</evidence>
<dbReference type="Proteomes" id="UP000261660">
    <property type="component" value="Unplaced"/>
</dbReference>
<keyword evidence="5 6" id="KW-0472">Membrane</keyword>
<evidence type="ECO:0000256" key="2">
    <source>
        <dbReference type="ARBA" id="ARBA00009565"/>
    </source>
</evidence>
<feature type="transmembrane region" description="Helical" evidence="6">
    <location>
        <begin position="90"/>
        <end position="110"/>
    </location>
</feature>
<evidence type="ECO:0000256" key="6">
    <source>
        <dbReference type="SAM" id="Phobius"/>
    </source>
</evidence>
<name>A0A3Q3EXA5_9LABR</name>
<keyword evidence="3 6" id="KW-0812">Transmembrane</keyword>
<keyword evidence="4 6" id="KW-1133">Transmembrane helix</keyword>
<dbReference type="OrthoDB" id="8951938at2759"/>
<dbReference type="PANTHER" id="PTHR23320">
    <property type="entry name" value="MEMBRANE-SPANNING 4-DOMAINS SUBFAMILY A MS4A -RELATED"/>
    <property type="match status" value="1"/>
</dbReference>
<reference evidence="7" key="1">
    <citation type="submission" date="2025-08" db="UniProtKB">
        <authorList>
            <consortium name="Ensembl"/>
        </authorList>
    </citation>
    <scope>IDENTIFICATION</scope>
</reference>
<feature type="transmembrane region" description="Helical" evidence="6">
    <location>
        <begin position="117"/>
        <end position="142"/>
    </location>
</feature>
<protein>
    <submittedName>
        <fullName evidence="7">Membrane-spanning 4-domains subfamily A member 4D-like</fullName>
    </submittedName>
</protein>
<sequence>MSVTMTKAEGVTVLTLTSDPQSVLPPICQILKGLCYSPICCSVSQHLKKLQGSSQSVLGALQIMIGLLNIGLAAILCSSGSGSRWQMDEYMYPFWMGGLFILFGVVSIVSEKRPSPCLVILNVILNLSGVAFSIAAIVLYSINISNIWLWWMCENNHYYNYDYNRHTSTTPSPDKTKCLEVYAITLMLLRSINAVLIVLSVLEFCVVISSAVLGIKALCFIQKREKNKSPEDPQLYKPLLEEVTSNPAA</sequence>
<dbReference type="GeneTree" id="ENSGT00510000051675"/>
<dbReference type="InterPro" id="IPR007237">
    <property type="entry name" value="CD20-like"/>
</dbReference>
<dbReference type="AlphaFoldDB" id="A0A3Q3EXA5"/>
<organism evidence="7 8">
    <name type="scientific">Labrus bergylta</name>
    <name type="common">ballan wrasse</name>
    <dbReference type="NCBI Taxonomy" id="56723"/>
    <lineage>
        <taxon>Eukaryota</taxon>
        <taxon>Metazoa</taxon>
        <taxon>Chordata</taxon>
        <taxon>Craniata</taxon>
        <taxon>Vertebrata</taxon>
        <taxon>Euteleostomi</taxon>
        <taxon>Actinopterygii</taxon>
        <taxon>Neopterygii</taxon>
        <taxon>Teleostei</taxon>
        <taxon>Neoteleostei</taxon>
        <taxon>Acanthomorphata</taxon>
        <taxon>Eupercaria</taxon>
        <taxon>Labriformes</taxon>
        <taxon>Labridae</taxon>
        <taxon>Labrus</taxon>
    </lineage>
</organism>
<feature type="transmembrane region" description="Helical" evidence="6">
    <location>
        <begin position="57"/>
        <end position="78"/>
    </location>
</feature>
<evidence type="ECO:0000313" key="7">
    <source>
        <dbReference type="Ensembl" id="ENSLBEP00000012096.1"/>
    </source>
</evidence>
<dbReference type="STRING" id="56723.ENSLBEP00000012096"/>
<dbReference type="GO" id="GO:0016020">
    <property type="term" value="C:membrane"/>
    <property type="evidence" value="ECO:0007669"/>
    <property type="project" value="UniProtKB-SubCell"/>
</dbReference>
<accession>A0A3Q3EXA5</accession>
<evidence type="ECO:0000256" key="1">
    <source>
        <dbReference type="ARBA" id="ARBA00004141"/>
    </source>
</evidence>
<comment type="subcellular location">
    <subcellularLocation>
        <location evidence="1">Membrane</location>
        <topology evidence="1">Multi-pass membrane protein</topology>
    </subcellularLocation>
</comment>
<evidence type="ECO:0000256" key="5">
    <source>
        <dbReference type="ARBA" id="ARBA00023136"/>
    </source>
</evidence>
<dbReference type="InterPro" id="IPR030417">
    <property type="entry name" value="MS4A"/>
</dbReference>
<dbReference type="PANTHER" id="PTHR23320:SF125">
    <property type="entry name" value="TRANSMEMBRANE PROTEIN 176L.1-RELATED"/>
    <property type="match status" value="1"/>
</dbReference>
<dbReference type="InParanoid" id="A0A3Q3EXA5"/>
<dbReference type="Ensembl" id="ENSLBET00000012725.1">
    <property type="protein sequence ID" value="ENSLBEP00000012096.1"/>
    <property type="gene ID" value="ENSLBEG00000009327.1"/>
</dbReference>
<dbReference type="Pfam" id="PF04103">
    <property type="entry name" value="CD20"/>
    <property type="match status" value="1"/>
</dbReference>
<feature type="transmembrane region" description="Helical" evidence="6">
    <location>
        <begin position="194"/>
        <end position="219"/>
    </location>
</feature>
<evidence type="ECO:0000256" key="3">
    <source>
        <dbReference type="ARBA" id="ARBA00022692"/>
    </source>
</evidence>
<proteinExistence type="inferred from homology"/>
<reference evidence="7" key="2">
    <citation type="submission" date="2025-09" db="UniProtKB">
        <authorList>
            <consortium name="Ensembl"/>
        </authorList>
    </citation>
    <scope>IDENTIFICATION</scope>
</reference>
<dbReference type="FunCoup" id="A0A3Q3EXA5">
    <property type="interactions" value="9"/>
</dbReference>
<comment type="similarity">
    <text evidence="2">Belongs to the MS4A family.</text>
</comment>
<evidence type="ECO:0000313" key="8">
    <source>
        <dbReference type="Proteomes" id="UP000261660"/>
    </source>
</evidence>